<evidence type="ECO:0000313" key="5">
    <source>
        <dbReference type="EMBL" id="MBP1045203.1"/>
    </source>
</evidence>
<evidence type="ECO:0000259" key="4">
    <source>
        <dbReference type="Pfam" id="PF00755"/>
    </source>
</evidence>
<sequence length="584" mass="66455">MKQYKEDLLPLLDKLPIPELTHTMSEVIEWVEPFLTASELVEFQQLTERFEAEEGKKLQEDLQRHEQETEGSWLAGFWQESYLSGCGCVQSETNFGLTIRNELHEHLASHAEKATQLIYQLTKIYLALAEGTYPLEYTNKQKNIDMSYYGNLFGSCRNPGENRDFFFKSSIANRHMIVVNKGNYYQLEVIDSTGKQYSPEKIIETIEHILTEKHIAQKGEENLAYMTGVERKTAYAVYQQLKAVGHNSQNCDLIENALFVLSFTDGKDGSIEERIATMLLDGQDQIFTKTLQAIITRSGSIGFNVEHTAVDGVPTMNILTKAFDAIKDQKPINRREGSTTLAKRLSWQFTPELLTALEECRVRVEEEAQTYRIHHRLIESIGKNRIKELKVSPDAYFHMALAVAQMAVFGRLESVYEPVAMRSFYEGRTECARSLSKEKKGFAEAYLNTEELLERDILAELFLQGVSAHSERIFKCQSGLGVERHLFGLQKMVGEKVEASYFFESEPVKKLTRNFISTTGIPSDLLEAFGFCPVEEDGFGLYYGILDDRIVLTVSSKQELAEEGKQLLQKLEECLLELPGLLNG</sequence>
<dbReference type="PANTHER" id="PTHR22589">
    <property type="entry name" value="CARNITINE O-ACYLTRANSFERASE"/>
    <property type="match status" value="1"/>
</dbReference>
<dbReference type="Gene3D" id="3.30.559.70">
    <property type="entry name" value="Choline/Carnitine o-acyltransferase, domain 2"/>
    <property type="match status" value="1"/>
</dbReference>
<accession>A0ABS4CG64</accession>
<keyword evidence="6" id="KW-1185">Reference proteome</keyword>
<name>A0ABS4CG64_9ENTE</name>
<dbReference type="InterPro" id="IPR023213">
    <property type="entry name" value="CAT-like_dom_sf"/>
</dbReference>
<dbReference type="Pfam" id="PF00755">
    <property type="entry name" value="Carn_acyltransf"/>
    <property type="match status" value="1"/>
</dbReference>
<feature type="domain" description="Choline/carnitine acyltransferase" evidence="4">
    <location>
        <begin position="15"/>
        <end position="573"/>
    </location>
</feature>
<proteinExistence type="inferred from homology"/>
<comment type="similarity">
    <text evidence="1">Belongs to the carnitine/choline acetyltransferase family.</text>
</comment>
<keyword evidence="3" id="KW-0012">Acyltransferase</keyword>
<dbReference type="InterPro" id="IPR042231">
    <property type="entry name" value="Cho/carn_acyl_trans_2"/>
</dbReference>
<evidence type="ECO:0000313" key="6">
    <source>
        <dbReference type="Proteomes" id="UP000673375"/>
    </source>
</evidence>
<keyword evidence="2" id="KW-0808">Transferase</keyword>
<dbReference type="EMBL" id="JAEDXU010000001">
    <property type="protein sequence ID" value="MBP1045203.1"/>
    <property type="molecule type" value="Genomic_DNA"/>
</dbReference>
<evidence type="ECO:0000256" key="3">
    <source>
        <dbReference type="ARBA" id="ARBA00023315"/>
    </source>
</evidence>
<comment type="caution">
    <text evidence="5">The sequence shown here is derived from an EMBL/GenBank/DDBJ whole genome shotgun (WGS) entry which is preliminary data.</text>
</comment>
<dbReference type="SUPFAM" id="SSF52777">
    <property type="entry name" value="CoA-dependent acyltransferases"/>
    <property type="match status" value="2"/>
</dbReference>
<evidence type="ECO:0000256" key="1">
    <source>
        <dbReference type="ARBA" id="ARBA00005232"/>
    </source>
</evidence>
<dbReference type="InterPro" id="IPR000542">
    <property type="entry name" value="Carn_acyl_trans"/>
</dbReference>
<dbReference type="InterPro" id="IPR039551">
    <property type="entry name" value="Cho/carn_acyl_trans"/>
</dbReference>
<dbReference type="Gene3D" id="3.30.559.10">
    <property type="entry name" value="Chloramphenicol acetyltransferase-like domain"/>
    <property type="match status" value="1"/>
</dbReference>
<protein>
    <submittedName>
        <fullName evidence="5">Choline/carnitine O-acyltransferase</fullName>
    </submittedName>
</protein>
<evidence type="ECO:0000256" key="2">
    <source>
        <dbReference type="ARBA" id="ARBA00022679"/>
    </source>
</evidence>
<dbReference type="RefSeq" id="WP_209555983.1">
    <property type="nucleotide sequence ID" value="NZ_JAEDXU010000001.1"/>
</dbReference>
<gene>
    <name evidence="5" type="ORF">I6N96_02850</name>
</gene>
<dbReference type="Proteomes" id="UP000673375">
    <property type="component" value="Unassembled WGS sequence"/>
</dbReference>
<organism evidence="5 6">
    <name type="scientific">Enterococcus larvae</name>
    <dbReference type="NCBI Taxonomy" id="2794352"/>
    <lineage>
        <taxon>Bacteria</taxon>
        <taxon>Bacillati</taxon>
        <taxon>Bacillota</taxon>
        <taxon>Bacilli</taxon>
        <taxon>Lactobacillales</taxon>
        <taxon>Enterococcaceae</taxon>
        <taxon>Enterococcus</taxon>
    </lineage>
</organism>
<reference evidence="5 6" key="1">
    <citation type="submission" date="2020-12" db="EMBL/GenBank/DDBJ databases">
        <title>Vagococcus allomyrinae sp. nov. and Enterococcus lavae sp. nov., isolated from the larvae of Allomyrina dichotoma.</title>
        <authorList>
            <person name="Lee S.D."/>
        </authorList>
    </citation>
    <scope>NUCLEOTIDE SEQUENCE [LARGE SCALE GENOMIC DNA]</scope>
    <source>
        <strain evidence="5 6">BWM-S5</strain>
    </source>
</reference>